<comment type="caution">
    <text evidence="2">The sequence shown here is derived from an EMBL/GenBank/DDBJ whole genome shotgun (WGS) entry which is preliminary data.</text>
</comment>
<proteinExistence type="predicted"/>
<feature type="domain" description="Endonuclease/exonuclease/phosphatase" evidence="1">
    <location>
        <begin position="2"/>
        <end position="258"/>
    </location>
</feature>
<dbReference type="GO" id="GO:0003824">
    <property type="term" value="F:catalytic activity"/>
    <property type="evidence" value="ECO:0007669"/>
    <property type="project" value="InterPro"/>
</dbReference>
<dbReference type="Pfam" id="PF03372">
    <property type="entry name" value="Exo_endo_phos"/>
    <property type="match status" value="1"/>
</dbReference>
<dbReference type="AlphaFoldDB" id="A0A6A4BZU1"/>
<dbReference type="EMBL" id="QXFT01004053">
    <property type="protein sequence ID" value="KAE9280593.1"/>
    <property type="molecule type" value="Genomic_DNA"/>
</dbReference>
<organism evidence="2 3">
    <name type="scientific">Phytophthora rubi</name>
    <dbReference type="NCBI Taxonomy" id="129364"/>
    <lineage>
        <taxon>Eukaryota</taxon>
        <taxon>Sar</taxon>
        <taxon>Stramenopiles</taxon>
        <taxon>Oomycota</taxon>
        <taxon>Peronosporomycetes</taxon>
        <taxon>Peronosporales</taxon>
        <taxon>Peronosporaceae</taxon>
        <taxon>Phytophthora</taxon>
    </lineage>
</organism>
<dbReference type="SUPFAM" id="SSF56219">
    <property type="entry name" value="DNase I-like"/>
    <property type="match status" value="1"/>
</dbReference>
<name>A0A6A4BZU1_9STRA</name>
<accession>A0A6A4BZU1</accession>
<evidence type="ECO:0000313" key="3">
    <source>
        <dbReference type="Proteomes" id="UP000434957"/>
    </source>
</evidence>
<keyword evidence="3" id="KW-1185">Reference proteome</keyword>
<evidence type="ECO:0000259" key="1">
    <source>
        <dbReference type="Pfam" id="PF03372"/>
    </source>
</evidence>
<dbReference type="Gene3D" id="3.60.10.10">
    <property type="entry name" value="Endonuclease/exonuclease/phosphatase"/>
    <property type="match status" value="1"/>
</dbReference>
<gene>
    <name evidence="2" type="ORF">PR003_g27922</name>
</gene>
<reference evidence="2 3" key="1">
    <citation type="submission" date="2018-08" db="EMBL/GenBank/DDBJ databases">
        <title>Genomic investigation of the strawberry pathogen Phytophthora fragariae indicates pathogenicity is determined by transcriptional variation in three key races.</title>
        <authorList>
            <person name="Adams T.M."/>
            <person name="Armitage A.D."/>
            <person name="Sobczyk M.K."/>
            <person name="Bates H.J."/>
            <person name="Dunwell J.M."/>
            <person name="Nellist C.F."/>
            <person name="Harrison R.J."/>
        </authorList>
    </citation>
    <scope>NUCLEOTIDE SEQUENCE [LARGE SCALE GENOMIC DNA]</scope>
    <source>
        <strain evidence="2 3">SCRP333</strain>
    </source>
</reference>
<dbReference type="InterPro" id="IPR036691">
    <property type="entry name" value="Endo/exonu/phosph_ase_sf"/>
</dbReference>
<evidence type="ECO:0000313" key="2">
    <source>
        <dbReference type="EMBL" id="KAE9280593.1"/>
    </source>
</evidence>
<dbReference type="Proteomes" id="UP000434957">
    <property type="component" value="Unassembled WGS sequence"/>
</dbReference>
<sequence length="449" mass="50683">MLTQNVNGLGSDEAERDAWFQSFRMTDRHGRQDVVLLQETHVEAAHVHKVETGHAARWGFRSGPGCPPLSFWAPAANGKGGVGILIDPYGAFTKVEPYAEAEWSPHFIAVTGQLEGQQLIVVNIYATHPPALREPFFRRLISLRFPAGVRVAVGGDFNSTLDPVADSSYVRPNNQHVSQALKDVVAHWGLIDPVALNRPSSWTTQALDLHRQTTHTYHYNVTGRGTASSRLDRWYVTPQMLEWVASIETEDAGPWSDHKGVKMHLISPTDPIRVRKPARVYPVPRYAEKAVRLHTEATLQAFGARVEVEQRTAADWAAEWDLLKTEIVKMTLKVKKERRRAARGGLQQKLKRLLAQQQRYHEEDRGVLGSVASITDLLDALTLEDVAGPTRGARIRRAIADCKRDLAEMKQRRFFREQSHWTGKTTKQMFRRVSAKHADNTVRRLVLTQ</sequence>
<dbReference type="InterPro" id="IPR005135">
    <property type="entry name" value="Endo/exonuclease/phosphatase"/>
</dbReference>
<protein>
    <recommendedName>
        <fullName evidence="1">Endonuclease/exonuclease/phosphatase domain-containing protein</fullName>
    </recommendedName>
</protein>